<organism evidence="2 3">
    <name type="scientific">Gelidibacter gilvus</name>
    <dbReference type="NCBI Taxonomy" id="59602"/>
    <lineage>
        <taxon>Bacteria</taxon>
        <taxon>Pseudomonadati</taxon>
        <taxon>Bacteroidota</taxon>
        <taxon>Flavobacteriia</taxon>
        <taxon>Flavobacteriales</taxon>
        <taxon>Flavobacteriaceae</taxon>
        <taxon>Gelidibacter</taxon>
    </lineage>
</organism>
<protein>
    <submittedName>
        <fullName evidence="2">Uncharacterized protein</fullName>
    </submittedName>
</protein>
<name>A0A4Q0XI85_9FLAO</name>
<evidence type="ECO:0000256" key="1">
    <source>
        <dbReference type="SAM" id="Phobius"/>
    </source>
</evidence>
<reference evidence="2 3" key="1">
    <citation type="submission" date="2019-01" db="EMBL/GenBank/DDBJ databases">
        <title>Genome sequence of the Antarctic species Gelidibacter gilvus ACAM 158(T).</title>
        <authorList>
            <person name="Bowman J.P."/>
        </authorList>
    </citation>
    <scope>NUCLEOTIDE SEQUENCE [LARGE SCALE GENOMIC DNA]</scope>
    <source>
        <strain evidence="2 3">IC158</strain>
    </source>
</reference>
<accession>A0A4Q0XI85</accession>
<keyword evidence="1" id="KW-0472">Membrane</keyword>
<evidence type="ECO:0000313" key="3">
    <source>
        <dbReference type="Proteomes" id="UP000289792"/>
    </source>
</evidence>
<dbReference type="OrthoDB" id="1446628at2"/>
<sequence>MKYAEFNVDTNKIEFLNSVFGIESVLLNGKNISNKFSFFGTNHNITLNSVDLTLESEYKQFDKGEILLELKENGKSLEKQTLLIDKKQRVYWLVIGLASGFGLFKLLDVII</sequence>
<comment type="caution">
    <text evidence="2">The sequence shown here is derived from an EMBL/GenBank/DDBJ whole genome shotgun (WGS) entry which is preliminary data.</text>
</comment>
<proteinExistence type="predicted"/>
<dbReference type="RefSeq" id="WP_129017329.1">
    <property type="nucleotide sequence ID" value="NZ_SDDZ01000005.1"/>
</dbReference>
<dbReference type="AlphaFoldDB" id="A0A4Q0XI85"/>
<keyword evidence="3" id="KW-1185">Reference proteome</keyword>
<feature type="transmembrane region" description="Helical" evidence="1">
    <location>
        <begin position="90"/>
        <end position="107"/>
    </location>
</feature>
<keyword evidence="1" id="KW-1133">Transmembrane helix</keyword>
<dbReference type="EMBL" id="SDDZ01000005">
    <property type="protein sequence ID" value="RXJ49824.1"/>
    <property type="molecule type" value="Genomic_DNA"/>
</dbReference>
<dbReference type="Proteomes" id="UP000289792">
    <property type="component" value="Unassembled WGS sequence"/>
</dbReference>
<keyword evidence="1" id="KW-0812">Transmembrane</keyword>
<evidence type="ECO:0000313" key="2">
    <source>
        <dbReference type="EMBL" id="RXJ49824.1"/>
    </source>
</evidence>
<gene>
    <name evidence="2" type="ORF">ESZ48_10250</name>
</gene>